<dbReference type="AlphaFoldDB" id="A0ABD2N4Z5"/>
<dbReference type="Proteomes" id="UP001516400">
    <property type="component" value="Unassembled WGS sequence"/>
</dbReference>
<name>A0ABD2N4Z5_9CUCU</name>
<keyword evidence="2" id="KW-1185">Reference proteome</keyword>
<evidence type="ECO:0000313" key="1">
    <source>
        <dbReference type="EMBL" id="KAL3273470.1"/>
    </source>
</evidence>
<reference evidence="1 2" key="1">
    <citation type="journal article" date="2021" name="BMC Biol.">
        <title>Horizontally acquired antibacterial genes associated with adaptive radiation of ladybird beetles.</title>
        <authorList>
            <person name="Li H.S."/>
            <person name="Tang X.F."/>
            <person name="Huang Y.H."/>
            <person name="Xu Z.Y."/>
            <person name="Chen M.L."/>
            <person name="Du X.Y."/>
            <person name="Qiu B.Y."/>
            <person name="Chen P.T."/>
            <person name="Zhang W."/>
            <person name="Slipinski A."/>
            <person name="Escalona H.E."/>
            <person name="Waterhouse R.M."/>
            <person name="Zwick A."/>
            <person name="Pang H."/>
        </authorList>
    </citation>
    <scope>NUCLEOTIDE SEQUENCE [LARGE SCALE GENOMIC DNA]</scope>
    <source>
        <strain evidence="1">SYSU2018</strain>
    </source>
</reference>
<comment type="caution">
    <text evidence="1">The sequence shown here is derived from an EMBL/GenBank/DDBJ whole genome shotgun (WGS) entry which is preliminary data.</text>
</comment>
<organism evidence="1 2">
    <name type="scientific">Cryptolaemus montrouzieri</name>
    <dbReference type="NCBI Taxonomy" id="559131"/>
    <lineage>
        <taxon>Eukaryota</taxon>
        <taxon>Metazoa</taxon>
        <taxon>Ecdysozoa</taxon>
        <taxon>Arthropoda</taxon>
        <taxon>Hexapoda</taxon>
        <taxon>Insecta</taxon>
        <taxon>Pterygota</taxon>
        <taxon>Neoptera</taxon>
        <taxon>Endopterygota</taxon>
        <taxon>Coleoptera</taxon>
        <taxon>Polyphaga</taxon>
        <taxon>Cucujiformia</taxon>
        <taxon>Coccinelloidea</taxon>
        <taxon>Coccinellidae</taxon>
        <taxon>Scymninae</taxon>
        <taxon>Scymnini</taxon>
        <taxon>Cryptolaemus</taxon>
    </lineage>
</organism>
<evidence type="ECO:0000313" key="2">
    <source>
        <dbReference type="Proteomes" id="UP001516400"/>
    </source>
</evidence>
<proteinExistence type="predicted"/>
<accession>A0ABD2N4Z5</accession>
<protein>
    <submittedName>
        <fullName evidence="1">Uncharacterized protein</fullName>
    </submittedName>
</protein>
<sequence>MVWREQKNHSVDCYFCLCNVKGYNSKWKQAISYPNLQSAIRPIPHGTEIPVPKVPATLEEVPSSDEDGAVPTADEQLTFEFEDDRSPKLFCQGELNDLVRDLNLPKNKAQKQELTFAVSVFLLI</sequence>
<dbReference type="EMBL" id="JABFTP020000062">
    <property type="protein sequence ID" value="KAL3273470.1"/>
    <property type="molecule type" value="Genomic_DNA"/>
</dbReference>
<gene>
    <name evidence="1" type="ORF">HHI36_014913</name>
</gene>